<dbReference type="AlphaFoldDB" id="A0A556CAT0"/>
<dbReference type="SUPFAM" id="SSF53850">
    <property type="entry name" value="Periplasmic binding protein-like II"/>
    <property type="match status" value="1"/>
</dbReference>
<dbReference type="PIRSF" id="PIRSF002741">
    <property type="entry name" value="MppA"/>
    <property type="match status" value="1"/>
</dbReference>
<dbReference type="Gene3D" id="3.40.190.10">
    <property type="entry name" value="Periplasmic binding protein-like II"/>
    <property type="match status" value="1"/>
</dbReference>
<feature type="signal peptide" evidence="5">
    <location>
        <begin position="1"/>
        <end position="23"/>
    </location>
</feature>
<dbReference type="GO" id="GO:0015833">
    <property type="term" value="P:peptide transport"/>
    <property type="evidence" value="ECO:0007669"/>
    <property type="project" value="TreeGrafter"/>
</dbReference>
<dbReference type="RefSeq" id="WP_143923241.1">
    <property type="nucleotide sequence ID" value="NZ_VLTK01000008.1"/>
</dbReference>
<dbReference type="PROSITE" id="PS51257">
    <property type="entry name" value="PROKAR_LIPOPROTEIN"/>
    <property type="match status" value="1"/>
</dbReference>
<keyword evidence="8" id="KW-1185">Reference proteome</keyword>
<dbReference type="PANTHER" id="PTHR30290">
    <property type="entry name" value="PERIPLASMIC BINDING COMPONENT OF ABC TRANSPORTER"/>
    <property type="match status" value="1"/>
</dbReference>
<dbReference type="OrthoDB" id="3225986at2"/>
<dbReference type="InterPro" id="IPR000914">
    <property type="entry name" value="SBP_5_dom"/>
</dbReference>
<dbReference type="InterPro" id="IPR030678">
    <property type="entry name" value="Peptide/Ni-bd"/>
</dbReference>
<evidence type="ECO:0000256" key="3">
    <source>
        <dbReference type="ARBA" id="ARBA00022448"/>
    </source>
</evidence>
<dbReference type="Proteomes" id="UP000316406">
    <property type="component" value="Unassembled WGS sequence"/>
</dbReference>
<evidence type="ECO:0000256" key="1">
    <source>
        <dbReference type="ARBA" id="ARBA00004193"/>
    </source>
</evidence>
<dbReference type="EMBL" id="VLTK01000008">
    <property type="protein sequence ID" value="TSI14533.1"/>
    <property type="molecule type" value="Genomic_DNA"/>
</dbReference>
<organism evidence="7 8">
    <name type="scientific">Brevibacterium aurantiacum</name>
    <dbReference type="NCBI Taxonomy" id="273384"/>
    <lineage>
        <taxon>Bacteria</taxon>
        <taxon>Bacillati</taxon>
        <taxon>Actinomycetota</taxon>
        <taxon>Actinomycetes</taxon>
        <taxon>Micrococcales</taxon>
        <taxon>Brevibacteriaceae</taxon>
        <taxon>Brevibacterium</taxon>
    </lineage>
</organism>
<sequence>MKRSIRSAIAVISAAAMLIGVTACGNTSSTSADGPPADGGTLKYAIAIQPPAGGIDPVIASSIAGQHLMDQAYESLLSKDESGKIQPELAVSYSQEDETTYRFQLREGVKFADGSAFDADDVVYSFEQYMKSTSGKAAYLPGLKSAKKLDEYSVELTLNQADSTFINALANRELFLMVSSDGYAKASKEDREKRSYGTGPFVLTDWQDGVSMTFEKNDEYWAKDQPRLDGIEFRIIPDDSTRLAAVQQGSVDAASFTDGVTAKQAAFGNWTLGKTYSTQALPIFINPTSGPLKDKKVRQAVSLALNRDVLIKTAQYGDGEVSYAAPAGDPAAPAVTDSTPNYQRNLDKAKQLLQETETPHPTIELSYFGDTSQSQHPIYELMQQQLSDVGINVSLKAKSTSELSPIFTSGQSFDGLVSLPWSYKPDPTFYYDSFLSENGALNQWKDNPDAAKAMELLAEAKKETDEEKKAQLIQDLADNVAEEALVIVPMAVPSDFEVWNQDVLKDYSTDYSTSRIALRTAWMSQ</sequence>
<comment type="similarity">
    <text evidence="2">Belongs to the bacterial solute-binding protein 5 family.</text>
</comment>
<dbReference type="InterPro" id="IPR039424">
    <property type="entry name" value="SBP_5"/>
</dbReference>
<comment type="subcellular location">
    <subcellularLocation>
        <location evidence="1">Cell membrane</location>
        <topology evidence="1">Lipid-anchor</topology>
    </subcellularLocation>
</comment>
<evidence type="ECO:0000256" key="2">
    <source>
        <dbReference type="ARBA" id="ARBA00005695"/>
    </source>
</evidence>
<protein>
    <submittedName>
        <fullName evidence="7">ABC transporter substrate-binding protein</fullName>
    </submittedName>
</protein>
<evidence type="ECO:0000313" key="7">
    <source>
        <dbReference type="EMBL" id="TSI14533.1"/>
    </source>
</evidence>
<evidence type="ECO:0000313" key="8">
    <source>
        <dbReference type="Proteomes" id="UP000316406"/>
    </source>
</evidence>
<evidence type="ECO:0000256" key="5">
    <source>
        <dbReference type="SAM" id="SignalP"/>
    </source>
</evidence>
<evidence type="ECO:0000259" key="6">
    <source>
        <dbReference type="Pfam" id="PF00496"/>
    </source>
</evidence>
<feature type="chain" id="PRO_5038547065" evidence="5">
    <location>
        <begin position="24"/>
        <end position="525"/>
    </location>
</feature>
<dbReference type="InterPro" id="IPR023765">
    <property type="entry name" value="SBP_5_CS"/>
</dbReference>
<dbReference type="Gene3D" id="3.10.105.10">
    <property type="entry name" value="Dipeptide-binding Protein, Domain 3"/>
    <property type="match status" value="1"/>
</dbReference>
<name>A0A556CAT0_BREAU</name>
<dbReference type="GO" id="GO:0043190">
    <property type="term" value="C:ATP-binding cassette (ABC) transporter complex"/>
    <property type="evidence" value="ECO:0007669"/>
    <property type="project" value="InterPro"/>
</dbReference>
<reference evidence="7 8" key="1">
    <citation type="submission" date="2019-07" db="EMBL/GenBank/DDBJ databases">
        <title>Draft genome sequence of Brevibacterium aurantiacum XU54 isolated from Xinjiang China.</title>
        <authorList>
            <person name="Xu X."/>
        </authorList>
    </citation>
    <scope>NUCLEOTIDE SEQUENCE [LARGE SCALE GENOMIC DNA]</scope>
    <source>
        <strain evidence="7 8">XU54</strain>
    </source>
</reference>
<keyword evidence="4 5" id="KW-0732">Signal</keyword>
<dbReference type="Pfam" id="PF00496">
    <property type="entry name" value="SBP_bac_5"/>
    <property type="match status" value="1"/>
</dbReference>
<dbReference type="GO" id="GO:1904680">
    <property type="term" value="F:peptide transmembrane transporter activity"/>
    <property type="evidence" value="ECO:0007669"/>
    <property type="project" value="TreeGrafter"/>
</dbReference>
<dbReference type="GO" id="GO:0042597">
    <property type="term" value="C:periplasmic space"/>
    <property type="evidence" value="ECO:0007669"/>
    <property type="project" value="UniProtKB-ARBA"/>
</dbReference>
<dbReference type="PANTHER" id="PTHR30290:SF9">
    <property type="entry name" value="OLIGOPEPTIDE-BINDING PROTEIN APPA"/>
    <property type="match status" value="1"/>
</dbReference>
<accession>A0A556CAT0</accession>
<evidence type="ECO:0000256" key="4">
    <source>
        <dbReference type="ARBA" id="ARBA00022729"/>
    </source>
</evidence>
<feature type="domain" description="Solute-binding protein family 5" evidence="6">
    <location>
        <begin position="84"/>
        <end position="440"/>
    </location>
</feature>
<dbReference type="PROSITE" id="PS01040">
    <property type="entry name" value="SBP_BACTERIAL_5"/>
    <property type="match status" value="1"/>
</dbReference>
<keyword evidence="3" id="KW-0813">Transport</keyword>
<comment type="caution">
    <text evidence="7">The sequence shown here is derived from an EMBL/GenBank/DDBJ whole genome shotgun (WGS) entry which is preliminary data.</text>
</comment>
<proteinExistence type="inferred from homology"/>
<dbReference type="CDD" id="cd00995">
    <property type="entry name" value="PBP2_NikA_DppA_OppA_like"/>
    <property type="match status" value="1"/>
</dbReference>
<gene>
    <name evidence="7" type="ORF">FO013_14265</name>
</gene>